<evidence type="ECO:0000313" key="1">
    <source>
        <dbReference type="EMBL" id="EQA35234.1"/>
    </source>
</evidence>
<name>V6HRS0_9LEPT</name>
<gene>
    <name evidence="1" type="ORF">LEP1GSC047_1495</name>
</gene>
<accession>V6HRS0</accession>
<proteinExistence type="predicted"/>
<dbReference type="AlphaFoldDB" id="V6HRS0"/>
<dbReference type="STRING" id="1049790.LEP1GSC047_1495"/>
<reference evidence="1 2" key="1">
    <citation type="submission" date="2013-05" db="EMBL/GenBank/DDBJ databases">
        <authorList>
            <person name="Harkins D.M."/>
            <person name="Durkin A.S."/>
            <person name="Brinkac L.M."/>
            <person name="Haft D.H."/>
            <person name="Selengut J.D."/>
            <person name="Sanka R."/>
            <person name="DePew J."/>
            <person name="Purushe J."/>
            <person name="Hartskeerl R.A."/>
            <person name="Ahmed A."/>
            <person name="van der Linden H."/>
            <person name="Goris M.G.A."/>
            <person name="Vinetz J.M."/>
            <person name="Sutton G.G."/>
            <person name="Nierman W.C."/>
            <person name="Fouts D.E."/>
        </authorList>
    </citation>
    <scope>NUCLEOTIDE SEQUENCE [LARGE SCALE GENOMIC DNA]</scope>
    <source>
        <strain evidence="1 2">10</strain>
    </source>
</reference>
<comment type="caution">
    <text evidence="1">The sequence shown here is derived from an EMBL/GenBank/DDBJ whole genome shotgun (WGS) entry which is preliminary data.</text>
</comment>
<dbReference type="EMBL" id="AHMM02000025">
    <property type="protein sequence ID" value="EQA35234.1"/>
    <property type="molecule type" value="Genomic_DNA"/>
</dbReference>
<protein>
    <submittedName>
        <fullName evidence="1">Uncharacterized protein</fullName>
    </submittedName>
</protein>
<organism evidence="1 2">
    <name type="scientific">Leptospira inadai serovar Lyme str. 10</name>
    <dbReference type="NCBI Taxonomy" id="1049790"/>
    <lineage>
        <taxon>Bacteria</taxon>
        <taxon>Pseudomonadati</taxon>
        <taxon>Spirochaetota</taxon>
        <taxon>Spirochaetia</taxon>
        <taxon>Leptospirales</taxon>
        <taxon>Leptospiraceae</taxon>
        <taxon>Leptospira</taxon>
    </lineage>
</organism>
<dbReference type="Proteomes" id="UP000018719">
    <property type="component" value="Unassembled WGS sequence"/>
</dbReference>
<sequence>MSSCNCSIEKRNTRVIHPVLITGQNSDSFLKMDRKPDQGKRFCSLGRFRE</sequence>
<evidence type="ECO:0000313" key="2">
    <source>
        <dbReference type="Proteomes" id="UP000018719"/>
    </source>
</evidence>